<dbReference type="SUPFAM" id="SSF53901">
    <property type="entry name" value="Thiolase-like"/>
    <property type="match status" value="1"/>
</dbReference>
<name>A0A2S8RCL6_9FIRM</name>
<dbReference type="Gene3D" id="3.40.47.10">
    <property type="match status" value="1"/>
</dbReference>
<dbReference type="InterPro" id="IPR016039">
    <property type="entry name" value="Thiolase-like"/>
</dbReference>
<sequence>MKRRVVVTGVGAVTPIGNNAEDFWNSVKKCVCGIDYPTLFDVKNTKAKLFAEVKDLKLEDHFSKKQILRSDRFCQFGIIAAREAFIDAGLSPSDIDKRRLGVVMGNGVGGINTIVKETINLHTGGMNMVSPLLIPKSLSNILAGSIAIEFGAKGICNAIITACAAGANAIGEAMRSIQYGYADIVICGGSEACINPLMAAGFTNMNALTLSEDKSRASIPFDRERSGFVMGEGAGVLILEEYSHALRRNAKIYAEVAGYGFTSDAYHLTAPAPLGEGAARAMELALSDASMSPCDISYINAHGTSTVLNDKYETMAIKEVFGDLAYSIPVNSTKSMIGHLLGAAGAVEAVVCVKSIEDGFIHETLGYREKDSECDLDYVENRGREEKVKAVLSNSFGFGGHNASIIFKKV</sequence>
<comment type="similarity">
    <text evidence="2 14 16">Belongs to the thiolase-like superfamily. Beta-ketoacyl-ACP synthases family.</text>
</comment>
<evidence type="ECO:0000256" key="6">
    <source>
        <dbReference type="ARBA" id="ARBA00022679"/>
    </source>
</evidence>
<dbReference type="InterPro" id="IPR014030">
    <property type="entry name" value="Ketoacyl_synth_N"/>
</dbReference>
<dbReference type="PROSITE" id="PS00606">
    <property type="entry name" value="KS3_1"/>
    <property type="match status" value="1"/>
</dbReference>
<evidence type="ECO:0000256" key="13">
    <source>
        <dbReference type="ARBA" id="ARBA00047659"/>
    </source>
</evidence>
<dbReference type="NCBIfam" id="TIGR03150">
    <property type="entry name" value="fabF"/>
    <property type="match status" value="1"/>
</dbReference>
<dbReference type="InterPro" id="IPR014031">
    <property type="entry name" value="Ketoacyl_synth_C"/>
</dbReference>
<evidence type="ECO:0000256" key="11">
    <source>
        <dbReference type="ARBA" id="ARBA00024006"/>
    </source>
</evidence>
<dbReference type="UniPathway" id="UPA00094"/>
<comment type="catalytic activity">
    <reaction evidence="13 14">
        <text>a fatty acyl-[ACP] + malonyl-[ACP] + H(+) = a 3-oxoacyl-[ACP] + holo-[ACP] + CO2</text>
        <dbReference type="Rhea" id="RHEA:22836"/>
        <dbReference type="Rhea" id="RHEA-COMP:9623"/>
        <dbReference type="Rhea" id="RHEA-COMP:9685"/>
        <dbReference type="Rhea" id="RHEA-COMP:9916"/>
        <dbReference type="Rhea" id="RHEA-COMP:14125"/>
        <dbReference type="ChEBI" id="CHEBI:15378"/>
        <dbReference type="ChEBI" id="CHEBI:16526"/>
        <dbReference type="ChEBI" id="CHEBI:64479"/>
        <dbReference type="ChEBI" id="CHEBI:78449"/>
        <dbReference type="ChEBI" id="CHEBI:78776"/>
        <dbReference type="ChEBI" id="CHEBI:138651"/>
    </reaction>
</comment>
<keyword evidence="10 14" id="KW-0012">Acyltransferase</keyword>
<evidence type="ECO:0000256" key="5">
    <source>
        <dbReference type="ARBA" id="ARBA00022516"/>
    </source>
</evidence>
<reference evidence="18 19" key="1">
    <citation type="journal article" date="2018" name="Syst. Appl. Microbiol.">
        <title>Characterization and high-quality draft genome sequence of Herbivorax saccincola A7, an anaerobic, alkaliphilic, thermophilic, cellulolytic, and xylanolytic bacterium.</title>
        <authorList>
            <person name="Aikawa S."/>
            <person name="Baramee S."/>
            <person name="Sermsathanaswadi J."/>
            <person name="Thianheng P."/>
            <person name="Tachaapaikoon C."/>
            <person name="Shikata A."/>
            <person name="Waeonukul R."/>
            <person name="Pason P."/>
            <person name="Ratanakhanokchai K."/>
            <person name="Kosugi A."/>
        </authorList>
    </citation>
    <scope>NUCLEOTIDE SEQUENCE [LARGE SCALE GENOMIC DNA]</scope>
    <source>
        <strain evidence="18 19">A7</strain>
    </source>
</reference>
<keyword evidence="9 14" id="KW-0275">Fatty acid biosynthesis</keyword>
<dbReference type="InterPro" id="IPR018201">
    <property type="entry name" value="Ketoacyl_synth_AS"/>
</dbReference>
<dbReference type="Proteomes" id="UP000239720">
    <property type="component" value="Unassembled WGS sequence"/>
</dbReference>
<dbReference type="PANTHER" id="PTHR11712:SF336">
    <property type="entry name" value="3-OXOACYL-[ACYL-CARRIER-PROTEIN] SYNTHASE, MITOCHONDRIAL"/>
    <property type="match status" value="1"/>
</dbReference>
<dbReference type="RefSeq" id="WP_105368391.1">
    <property type="nucleotide sequence ID" value="NZ_NEMB01000003.1"/>
</dbReference>
<dbReference type="PIRSF" id="PIRSF000447">
    <property type="entry name" value="KAS_II"/>
    <property type="match status" value="1"/>
</dbReference>
<evidence type="ECO:0000256" key="2">
    <source>
        <dbReference type="ARBA" id="ARBA00008467"/>
    </source>
</evidence>
<keyword evidence="6 14" id="KW-0808">Transferase</keyword>
<dbReference type="EMBL" id="NEMB01000003">
    <property type="protein sequence ID" value="PQQ67547.1"/>
    <property type="molecule type" value="Genomic_DNA"/>
</dbReference>
<dbReference type="Pfam" id="PF00109">
    <property type="entry name" value="ketoacyl-synt"/>
    <property type="match status" value="1"/>
</dbReference>
<dbReference type="GO" id="GO:0030497">
    <property type="term" value="P:fatty acid elongation"/>
    <property type="evidence" value="ECO:0007669"/>
    <property type="project" value="UniProtKB-ARBA"/>
</dbReference>
<dbReference type="InterPro" id="IPR020841">
    <property type="entry name" value="PKS_Beta-ketoAc_synthase_dom"/>
</dbReference>
<dbReference type="PROSITE" id="PS52004">
    <property type="entry name" value="KS3_2"/>
    <property type="match status" value="1"/>
</dbReference>
<dbReference type="InterPro" id="IPR000794">
    <property type="entry name" value="Beta-ketoacyl_synthase"/>
</dbReference>
<dbReference type="Pfam" id="PF02801">
    <property type="entry name" value="Ketoacyl-synt_C"/>
    <property type="match status" value="1"/>
</dbReference>
<dbReference type="SMART" id="SM00825">
    <property type="entry name" value="PKS_KS"/>
    <property type="match status" value="1"/>
</dbReference>
<dbReference type="CDD" id="cd00834">
    <property type="entry name" value="KAS_I_II"/>
    <property type="match status" value="1"/>
</dbReference>
<dbReference type="GO" id="GO:0004315">
    <property type="term" value="F:3-oxoacyl-[acyl-carrier-protein] synthase activity"/>
    <property type="evidence" value="ECO:0007669"/>
    <property type="project" value="UniProtKB-UniRule"/>
</dbReference>
<comment type="pathway">
    <text evidence="1 14">Lipid metabolism; fatty acid biosynthesis.</text>
</comment>
<dbReference type="OrthoDB" id="9808669at2"/>
<evidence type="ECO:0000256" key="15">
    <source>
        <dbReference type="PIRSR" id="PIRSR000447-1"/>
    </source>
</evidence>
<dbReference type="InterPro" id="IPR017568">
    <property type="entry name" value="3-oxoacyl-ACP_synth-2"/>
</dbReference>
<evidence type="ECO:0000256" key="9">
    <source>
        <dbReference type="ARBA" id="ARBA00023160"/>
    </source>
</evidence>
<gene>
    <name evidence="18" type="ORF">B9R14_12845</name>
</gene>
<evidence type="ECO:0000256" key="8">
    <source>
        <dbReference type="ARBA" id="ARBA00023098"/>
    </source>
</evidence>
<dbReference type="FunFam" id="3.40.47.10:FF:000018">
    <property type="entry name" value="3-oxoacyl-[acyl-carrier-protein] synthase 2"/>
    <property type="match status" value="1"/>
</dbReference>
<evidence type="ECO:0000256" key="1">
    <source>
        <dbReference type="ARBA" id="ARBA00005194"/>
    </source>
</evidence>
<organism evidence="18 19">
    <name type="scientific">Acetivibrio saccincola</name>
    <dbReference type="NCBI Taxonomy" id="1677857"/>
    <lineage>
        <taxon>Bacteria</taxon>
        <taxon>Bacillati</taxon>
        <taxon>Bacillota</taxon>
        <taxon>Clostridia</taxon>
        <taxon>Eubacteriales</taxon>
        <taxon>Oscillospiraceae</taxon>
        <taxon>Acetivibrio</taxon>
    </lineage>
</organism>
<evidence type="ECO:0000256" key="10">
    <source>
        <dbReference type="ARBA" id="ARBA00023315"/>
    </source>
</evidence>
<comment type="catalytic activity">
    <reaction evidence="12 14">
        <text>(9Z)-hexadecenoyl-[ACP] + malonyl-[ACP] + H(+) = 3-oxo-(11Z)-octadecenoyl-[ACP] + holo-[ACP] + CO2</text>
        <dbReference type="Rhea" id="RHEA:55040"/>
        <dbReference type="Rhea" id="RHEA-COMP:9623"/>
        <dbReference type="Rhea" id="RHEA-COMP:9685"/>
        <dbReference type="Rhea" id="RHEA-COMP:10800"/>
        <dbReference type="Rhea" id="RHEA-COMP:14074"/>
        <dbReference type="ChEBI" id="CHEBI:15378"/>
        <dbReference type="ChEBI" id="CHEBI:16526"/>
        <dbReference type="ChEBI" id="CHEBI:64479"/>
        <dbReference type="ChEBI" id="CHEBI:78449"/>
        <dbReference type="ChEBI" id="CHEBI:83989"/>
        <dbReference type="ChEBI" id="CHEBI:138538"/>
        <dbReference type="EC" id="2.3.1.179"/>
    </reaction>
</comment>
<feature type="active site" description="For beta-ketoacyl synthase activity" evidence="15">
    <location>
        <position position="163"/>
    </location>
</feature>
<evidence type="ECO:0000256" key="7">
    <source>
        <dbReference type="ARBA" id="ARBA00022832"/>
    </source>
</evidence>
<evidence type="ECO:0000256" key="16">
    <source>
        <dbReference type="RuleBase" id="RU003694"/>
    </source>
</evidence>
<evidence type="ECO:0000256" key="12">
    <source>
        <dbReference type="ARBA" id="ARBA00047318"/>
    </source>
</evidence>
<dbReference type="PANTHER" id="PTHR11712">
    <property type="entry name" value="POLYKETIDE SYNTHASE-RELATED"/>
    <property type="match status" value="1"/>
</dbReference>
<feature type="domain" description="Ketosynthase family 3 (KS3)" evidence="17">
    <location>
        <begin position="2"/>
        <end position="409"/>
    </location>
</feature>
<keyword evidence="8" id="KW-0443">Lipid metabolism</keyword>
<evidence type="ECO:0000256" key="3">
    <source>
        <dbReference type="ARBA" id="ARBA00012356"/>
    </source>
</evidence>
<dbReference type="NCBIfam" id="NF005589">
    <property type="entry name" value="PRK07314.1"/>
    <property type="match status" value="1"/>
</dbReference>
<dbReference type="AlphaFoldDB" id="A0A2S8RCL6"/>
<dbReference type="FunFam" id="3.40.47.10:FF:000029">
    <property type="entry name" value="3-oxoacyl-[acyl-carrier-protein] synthase 1"/>
    <property type="match status" value="1"/>
</dbReference>
<protein>
    <recommendedName>
        <fullName evidence="4 14">3-oxoacyl-[acyl-carrier-protein] synthase 2</fullName>
        <ecNumber evidence="3 14">2.3.1.179</ecNumber>
    </recommendedName>
</protein>
<evidence type="ECO:0000313" key="19">
    <source>
        <dbReference type="Proteomes" id="UP000239720"/>
    </source>
</evidence>
<evidence type="ECO:0000256" key="4">
    <source>
        <dbReference type="ARBA" id="ARBA00014657"/>
    </source>
</evidence>
<comment type="caution">
    <text evidence="18">The sequence shown here is derived from an EMBL/GenBank/DDBJ whole genome shotgun (WGS) entry which is preliminary data.</text>
</comment>
<evidence type="ECO:0000259" key="17">
    <source>
        <dbReference type="PROSITE" id="PS52004"/>
    </source>
</evidence>
<keyword evidence="7" id="KW-0276">Fatty acid metabolism</keyword>
<dbReference type="GO" id="GO:0005829">
    <property type="term" value="C:cytosol"/>
    <property type="evidence" value="ECO:0007669"/>
    <property type="project" value="TreeGrafter"/>
</dbReference>
<proteinExistence type="inferred from homology"/>
<keyword evidence="5 14" id="KW-0444">Lipid biosynthesis</keyword>
<accession>A0A2S8RCL6</accession>
<dbReference type="EC" id="2.3.1.179" evidence="3 14"/>
<evidence type="ECO:0000256" key="14">
    <source>
        <dbReference type="PIRNR" id="PIRNR000447"/>
    </source>
</evidence>
<comment type="function">
    <text evidence="11 14">Involved in the type II fatty acid elongation cycle. Catalyzes the elongation of a wide range of acyl-ACP by the addition of two carbons from malonyl-ACP to an acyl acceptor. Can efficiently catalyze the conversion of palmitoleoyl-ACP (cis-hexadec-9-enoyl-ACP) to cis-vaccenoyl-ACP (cis-octadec-11-enoyl-ACP), an essential step in the thermal regulation of fatty acid composition.</text>
</comment>
<evidence type="ECO:0000313" key="18">
    <source>
        <dbReference type="EMBL" id="PQQ67547.1"/>
    </source>
</evidence>